<dbReference type="AlphaFoldDB" id="A0A4P6UH25"/>
<dbReference type="PANTHER" id="PTHR48100">
    <property type="entry name" value="BROAD-SPECIFICITY PHOSPHATASE YOR283W-RELATED"/>
    <property type="match status" value="1"/>
</dbReference>
<dbReference type="RefSeq" id="WP_131278362.1">
    <property type="nucleotide sequence ID" value="NZ_CP031395.1"/>
</dbReference>
<dbReference type="SUPFAM" id="SSF53254">
    <property type="entry name" value="Phosphoglycerate mutase-like"/>
    <property type="match status" value="1"/>
</dbReference>
<dbReference type="EMBL" id="CP031395">
    <property type="protein sequence ID" value="QBK04352.1"/>
    <property type="molecule type" value="Genomic_DNA"/>
</dbReference>
<dbReference type="InterPro" id="IPR050275">
    <property type="entry name" value="PGM_Phosphatase"/>
</dbReference>
<gene>
    <name evidence="3" type="ORF">DW355_05740</name>
</gene>
<reference evidence="3 4" key="1">
    <citation type="submission" date="2018-07" db="EMBL/GenBank/DDBJ databases">
        <title>Exploring interactions and the metabolic potential of the ultra-small soil bacteria Hylemonella gracilis.</title>
        <authorList>
            <person name="Tyc O."/>
            <person name="Kulkarni P."/>
            <person name="Gawehns F."/>
            <person name="Hundscheid M."/>
            <person name="Zweers H."/>
            <person name="Garbeva P."/>
        </authorList>
    </citation>
    <scope>NUCLEOTIDE SEQUENCE [LARGE SCALE GENOMIC DNA]</scope>
    <source>
        <strain evidence="3 4">NS1</strain>
    </source>
</reference>
<feature type="active site" description="Proton donor/acceptor" evidence="1">
    <location>
        <position position="93"/>
    </location>
</feature>
<evidence type="ECO:0000313" key="3">
    <source>
        <dbReference type="EMBL" id="QBK04352.1"/>
    </source>
</evidence>
<dbReference type="Proteomes" id="UP000292939">
    <property type="component" value="Chromosome"/>
</dbReference>
<name>A0A4P6UH25_9BURK</name>
<dbReference type="Gene3D" id="3.40.50.1240">
    <property type="entry name" value="Phosphoglycerate mutase-like"/>
    <property type="match status" value="1"/>
</dbReference>
<dbReference type="GO" id="GO:0016791">
    <property type="term" value="F:phosphatase activity"/>
    <property type="evidence" value="ECO:0007669"/>
    <property type="project" value="TreeGrafter"/>
</dbReference>
<feature type="active site" description="Tele-phosphohistidine intermediate" evidence="1">
    <location>
        <position position="12"/>
    </location>
</feature>
<dbReference type="KEGG" id="hgr:DW355_05740"/>
<organism evidence="3 4">
    <name type="scientific">Hylemonella gracilis</name>
    <dbReference type="NCBI Taxonomy" id="80880"/>
    <lineage>
        <taxon>Bacteria</taxon>
        <taxon>Pseudomonadati</taxon>
        <taxon>Pseudomonadota</taxon>
        <taxon>Betaproteobacteria</taxon>
        <taxon>Burkholderiales</taxon>
        <taxon>Comamonadaceae</taxon>
        <taxon>Hylemonella</taxon>
    </lineage>
</organism>
<evidence type="ECO:0000256" key="2">
    <source>
        <dbReference type="PIRSR" id="PIRSR613078-2"/>
    </source>
</evidence>
<evidence type="ECO:0000313" key="4">
    <source>
        <dbReference type="Proteomes" id="UP000292939"/>
    </source>
</evidence>
<dbReference type="InterPro" id="IPR013078">
    <property type="entry name" value="His_Pase_superF_clade-1"/>
</dbReference>
<feature type="binding site" evidence="2">
    <location>
        <position position="69"/>
    </location>
    <ligand>
        <name>substrate</name>
    </ligand>
</feature>
<dbReference type="Pfam" id="PF00300">
    <property type="entry name" value="His_Phos_1"/>
    <property type="match status" value="1"/>
</dbReference>
<feature type="binding site" evidence="2">
    <location>
        <begin position="11"/>
        <end position="18"/>
    </location>
    <ligand>
        <name>substrate</name>
    </ligand>
</feature>
<proteinExistence type="predicted"/>
<dbReference type="InterPro" id="IPR029033">
    <property type="entry name" value="His_PPase_superfam"/>
</dbReference>
<dbReference type="GO" id="GO:0005737">
    <property type="term" value="C:cytoplasm"/>
    <property type="evidence" value="ECO:0007669"/>
    <property type="project" value="TreeGrafter"/>
</dbReference>
<evidence type="ECO:0000256" key="1">
    <source>
        <dbReference type="PIRSR" id="PIRSR613078-1"/>
    </source>
</evidence>
<sequence length="231" mass="25315">MHQPTRIIAVRHGETAWNVDTRIQGHLDIPLNDTGRWQAGRLGRALAERHAGDAELDRISAIYSSDLQRARQTAQAIHQATGAPLTLHAGLRERGFGAFEGLTYAEIDARWPEQARLWRKRVPDWAPPPAAPERTEVAPGESLLQVRERVARTLAALAAPHAGQLIVLVAHGGVMDQLYRLATAQDLQAPRTWQLGNAALNHLLWTPEGMSLVGWADTSHLEGAGLDETST</sequence>
<accession>A0A4P6UH25</accession>
<dbReference type="SMART" id="SM00855">
    <property type="entry name" value="PGAM"/>
    <property type="match status" value="1"/>
</dbReference>
<dbReference type="OrthoDB" id="9783269at2"/>
<protein>
    <submittedName>
        <fullName evidence="3">Histidine phosphatase family protein</fullName>
    </submittedName>
</protein>
<dbReference type="CDD" id="cd07067">
    <property type="entry name" value="HP_PGM_like"/>
    <property type="match status" value="1"/>
</dbReference>
<dbReference type="PANTHER" id="PTHR48100:SF1">
    <property type="entry name" value="HISTIDINE PHOSPHATASE FAMILY PROTEIN-RELATED"/>
    <property type="match status" value="1"/>
</dbReference>